<organism evidence="1 2">
    <name type="scientific">Sphagnum jensenii</name>
    <dbReference type="NCBI Taxonomy" id="128206"/>
    <lineage>
        <taxon>Eukaryota</taxon>
        <taxon>Viridiplantae</taxon>
        <taxon>Streptophyta</taxon>
        <taxon>Embryophyta</taxon>
        <taxon>Bryophyta</taxon>
        <taxon>Sphagnophytina</taxon>
        <taxon>Sphagnopsida</taxon>
        <taxon>Sphagnales</taxon>
        <taxon>Sphagnaceae</taxon>
        <taxon>Sphagnum</taxon>
    </lineage>
</organism>
<evidence type="ECO:0000313" key="1">
    <source>
        <dbReference type="EMBL" id="CAK9858617.1"/>
    </source>
</evidence>
<reference evidence="1 2" key="1">
    <citation type="submission" date="2024-03" db="EMBL/GenBank/DDBJ databases">
        <authorList>
            <consortium name="ELIXIR-Norway"/>
            <consortium name="Elixir Norway"/>
        </authorList>
    </citation>
    <scope>NUCLEOTIDE SEQUENCE [LARGE SCALE GENOMIC DNA]</scope>
</reference>
<sequence>MLPTSFRPQVVQNETMQDVKGLSRISVSAFVIRQEPMRVVVVFSSRFAEKDKGPDEHAHFSWARVVPYSGDHLGESGVPEIEVFDEGHHVRRSGGFAGVRMASFGRVAKEGRIT</sequence>
<keyword evidence="2" id="KW-1185">Reference proteome</keyword>
<dbReference type="Proteomes" id="UP001497522">
    <property type="component" value="Chromosome 1"/>
</dbReference>
<accession>A0ABP1A837</accession>
<protein>
    <submittedName>
        <fullName evidence="1">Uncharacterized protein</fullName>
    </submittedName>
</protein>
<evidence type="ECO:0000313" key="2">
    <source>
        <dbReference type="Proteomes" id="UP001497522"/>
    </source>
</evidence>
<dbReference type="EMBL" id="OZ023702">
    <property type="protein sequence ID" value="CAK9858617.1"/>
    <property type="molecule type" value="Genomic_DNA"/>
</dbReference>
<proteinExistence type="predicted"/>
<gene>
    <name evidence="1" type="ORF">CSSPJE1EN2_LOCUS1612</name>
</gene>
<name>A0ABP1A837_9BRYO</name>